<sequence length="203" mass="22077">MSDGQRRVLHVIVPQKAGAIGGADLHVRDLAVAQRRAGDWQPLILAPRATTHYLGLLREADLPVVTPTRGIHGLPSLPRRRGVTLVHAHGYEANYLLAFMRLISDTWRDIPTAVTAHGWIETTRWLRLKSAFDRRTGHTAAIAFTTEPNRSGLAATSSLPNPSASVTVGRTTIAFPPLRVLACSRKGSRGGRFTSRTATPASR</sequence>
<keyword evidence="2" id="KW-1185">Reference proteome</keyword>
<name>A0A1C3P6S0_9ACTN</name>
<organism evidence="1 2">
    <name type="scientific">Candidatus Protofrankia californiensis</name>
    <dbReference type="NCBI Taxonomy" id="1839754"/>
    <lineage>
        <taxon>Bacteria</taxon>
        <taxon>Bacillati</taxon>
        <taxon>Actinomycetota</taxon>
        <taxon>Actinomycetes</taxon>
        <taxon>Frankiales</taxon>
        <taxon>Frankiaceae</taxon>
        <taxon>Protofrankia</taxon>
    </lineage>
</organism>
<gene>
    <name evidence="1" type="ORF">FDG2_4519</name>
</gene>
<evidence type="ECO:0000313" key="2">
    <source>
        <dbReference type="Proteomes" id="UP000199013"/>
    </source>
</evidence>
<accession>A0A1C3P6S0</accession>
<evidence type="ECO:0008006" key="3">
    <source>
        <dbReference type="Google" id="ProtNLM"/>
    </source>
</evidence>
<dbReference type="SUPFAM" id="SSF53756">
    <property type="entry name" value="UDP-Glycosyltransferase/glycogen phosphorylase"/>
    <property type="match status" value="1"/>
</dbReference>
<dbReference type="EMBL" id="FLUV01001890">
    <property type="protein sequence ID" value="SBW25358.1"/>
    <property type="molecule type" value="Genomic_DNA"/>
</dbReference>
<reference evidence="2" key="1">
    <citation type="submission" date="2016-02" db="EMBL/GenBank/DDBJ databases">
        <authorList>
            <person name="Wibberg D."/>
        </authorList>
    </citation>
    <scope>NUCLEOTIDE SEQUENCE [LARGE SCALE GENOMIC DNA]</scope>
</reference>
<dbReference type="Proteomes" id="UP000199013">
    <property type="component" value="Unassembled WGS sequence"/>
</dbReference>
<dbReference type="AlphaFoldDB" id="A0A1C3P6S0"/>
<proteinExistence type="predicted"/>
<evidence type="ECO:0000313" key="1">
    <source>
        <dbReference type="EMBL" id="SBW25358.1"/>
    </source>
</evidence>
<protein>
    <recommendedName>
        <fullName evidence="3">Glycosyltransferase subfamily 4-like N-terminal domain-containing protein</fullName>
    </recommendedName>
</protein>